<evidence type="ECO:0000259" key="3">
    <source>
        <dbReference type="Pfam" id="PF00293"/>
    </source>
</evidence>
<evidence type="ECO:0000313" key="5">
    <source>
        <dbReference type="Proteomes" id="UP000249499"/>
    </source>
</evidence>
<dbReference type="PROSITE" id="PS00893">
    <property type="entry name" value="NUDIX_BOX"/>
    <property type="match status" value="1"/>
</dbReference>
<proteinExistence type="predicted"/>
<reference evidence="5" key="2">
    <citation type="journal article" date="2023" name="MicrobiologyOpen">
        <title>Genomics of the tumorigenes clade of the family Rhizobiaceae and description of Rhizobium rhododendri sp. nov.</title>
        <authorList>
            <person name="Kuzmanovic N."/>
            <person name="diCenzo G.C."/>
            <person name="Bunk B."/>
            <person name="Sproeer C."/>
            <person name="Fruehling A."/>
            <person name="Neumann-Schaal M."/>
            <person name="Overmann J."/>
            <person name="Smalla K."/>
        </authorList>
    </citation>
    <scope>NUCLEOTIDE SEQUENCE [LARGE SCALE GENOMIC DNA]</scope>
    <source>
        <strain evidence="5">1078</strain>
    </source>
</reference>
<keyword evidence="2" id="KW-0378">Hydrolase</keyword>
<dbReference type="InterPro" id="IPR020084">
    <property type="entry name" value="NUDIX_hydrolase_CS"/>
</dbReference>
<organism evidence="4 5">
    <name type="scientific">Rhizobium tumorigenes</name>
    <dbReference type="NCBI Taxonomy" id="2041385"/>
    <lineage>
        <taxon>Bacteria</taxon>
        <taxon>Pseudomonadati</taxon>
        <taxon>Pseudomonadota</taxon>
        <taxon>Alphaproteobacteria</taxon>
        <taxon>Hyphomicrobiales</taxon>
        <taxon>Rhizobiaceae</taxon>
        <taxon>Rhizobium/Agrobacterium group</taxon>
        <taxon>Rhizobium</taxon>
    </lineage>
</organism>
<evidence type="ECO:0000256" key="2">
    <source>
        <dbReference type="ARBA" id="ARBA00022801"/>
    </source>
</evidence>
<keyword evidence="5" id="KW-1185">Reference proteome</keyword>
<name>A0AAF1KRY3_9HYPH</name>
<dbReference type="Proteomes" id="UP000249499">
    <property type="component" value="Chromosome"/>
</dbReference>
<dbReference type="AlphaFoldDB" id="A0AAF1KRY3"/>
<evidence type="ECO:0000256" key="1">
    <source>
        <dbReference type="ARBA" id="ARBA00001946"/>
    </source>
</evidence>
<dbReference type="SUPFAM" id="SSF55811">
    <property type="entry name" value="Nudix"/>
    <property type="match status" value="1"/>
</dbReference>
<dbReference type="Pfam" id="PF00293">
    <property type="entry name" value="NUDIX"/>
    <property type="match status" value="1"/>
</dbReference>
<dbReference type="CDD" id="cd04688">
    <property type="entry name" value="NUDIX_Hydrolase"/>
    <property type="match status" value="1"/>
</dbReference>
<dbReference type="EMBL" id="CP117255">
    <property type="protein sequence ID" value="WFR94466.1"/>
    <property type="molecule type" value="Genomic_DNA"/>
</dbReference>
<gene>
    <name evidence="4" type="ORF">PR017_11570</name>
</gene>
<evidence type="ECO:0000313" key="4">
    <source>
        <dbReference type="EMBL" id="WFR94466.1"/>
    </source>
</evidence>
<dbReference type="RefSeq" id="WP_240539148.1">
    <property type="nucleotide sequence ID" value="NZ_CP117255.1"/>
</dbReference>
<dbReference type="InterPro" id="IPR000086">
    <property type="entry name" value="NUDIX_hydrolase_dom"/>
</dbReference>
<protein>
    <submittedName>
        <fullName evidence="4">NUDIX domain-containing protein</fullName>
    </submittedName>
</protein>
<sequence length="150" mass="16558">MTPISVKAIGLVWHQGRLLAAEVPDGQGRVAGVRPLGGSIEFGELSEVALKREFMEELGVEIEIVGGPQVFENLYTFGGVPGHEVIFVFEVKFPLEQSMTGDHIVFHESDGTRNVARWYHPDELDRDGYPELYPKGLKSALAKLKLADPN</sequence>
<comment type="cofactor">
    <cofactor evidence="1">
        <name>Mg(2+)</name>
        <dbReference type="ChEBI" id="CHEBI:18420"/>
    </cofactor>
</comment>
<dbReference type="InterPro" id="IPR015797">
    <property type="entry name" value="NUDIX_hydrolase-like_dom_sf"/>
</dbReference>
<accession>A0AAF1KRY3</accession>
<reference evidence="4 5" key="1">
    <citation type="journal article" date="2018" name="Sci. Rep.">
        <title>Rhizobium tumorigenes sp. nov., a novel plant tumorigenic bacterium isolated from cane gall tumors on thornless blackberry.</title>
        <authorList>
            <person name="Kuzmanovi N."/>
            <person name="Smalla K."/>
            <person name="Gronow S."/>
            <person name="PuBawska J."/>
        </authorList>
    </citation>
    <scope>NUCLEOTIDE SEQUENCE [LARGE SCALE GENOMIC DNA]</scope>
    <source>
        <strain evidence="4 5">1078</strain>
    </source>
</reference>
<dbReference type="GO" id="GO:0016787">
    <property type="term" value="F:hydrolase activity"/>
    <property type="evidence" value="ECO:0007669"/>
    <property type="project" value="UniProtKB-KW"/>
</dbReference>
<dbReference type="KEGG" id="rtu:PR017_11570"/>
<feature type="domain" description="Nudix hydrolase" evidence="3">
    <location>
        <begin position="15"/>
        <end position="127"/>
    </location>
</feature>
<dbReference type="Gene3D" id="3.90.79.10">
    <property type="entry name" value="Nucleoside Triphosphate Pyrophosphohydrolase"/>
    <property type="match status" value="1"/>
</dbReference>